<gene>
    <name evidence="1" type="ORF">SAMN05216480_112136</name>
</gene>
<reference evidence="1 2" key="1">
    <citation type="submission" date="2016-10" db="EMBL/GenBank/DDBJ databases">
        <authorList>
            <person name="de Groot N.N."/>
        </authorList>
    </citation>
    <scope>NUCLEOTIDE SEQUENCE [LARGE SCALE GENOMIC DNA]</scope>
    <source>
        <strain evidence="1 2">CGMCC 1.12333</strain>
    </source>
</reference>
<sequence length="30" mass="3178">MVTVAQLLGKSGVGGFYELGDRSIKVVYCS</sequence>
<evidence type="ECO:0000313" key="2">
    <source>
        <dbReference type="Proteomes" id="UP000199138"/>
    </source>
</evidence>
<keyword evidence="2" id="KW-1185">Reference proteome</keyword>
<dbReference type="AlphaFoldDB" id="A0A1I7I3J5"/>
<dbReference type="Proteomes" id="UP000199138">
    <property type="component" value="Unassembled WGS sequence"/>
</dbReference>
<protein>
    <submittedName>
        <fullName evidence="1">Uncharacterized protein</fullName>
    </submittedName>
</protein>
<name>A0A1I7I3J5_9FLAO</name>
<dbReference type="STRING" id="1224947.SAMN05216480_112136"/>
<evidence type="ECO:0000313" key="1">
    <source>
        <dbReference type="EMBL" id="SFU67488.1"/>
    </source>
</evidence>
<dbReference type="EMBL" id="FPBK01000012">
    <property type="protein sequence ID" value="SFU67488.1"/>
    <property type="molecule type" value="Genomic_DNA"/>
</dbReference>
<organism evidence="1 2">
    <name type="scientific">Pustulibacterium marinum</name>
    <dbReference type="NCBI Taxonomy" id="1224947"/>
    <lineage>
        <taxon>Bacteria</taxon>
        <taxon>Pseudomonadati</taxon>
        <taxon>Bacteroidota</taxon>
        <taxon>Flavobacteriia</taxon>
        <taxon>Flavobacteriales</taxon>
        <taxon>Flavobacteriaceae</taxon>
        <taxon>Pustulibacterium</taxon>
    </lineage>
</organism>
<accession>A0A1I7I3J5</accession>
<proteinExistence type="predicted"/>